<dbReference type="InterPro" id="IPR009465">
    <property type="entry name" value="Spondin_N"/>
</dbReference>
<dbReference type="Proteomes" id="UP001156870">
    <property type="component" value="Unassembled WGS sequence"/>
</dbReference>
<dbReference type="InterPro" id="IPR038678">
    <property type="entry name" value="Spondin_N_sf"/>
</dbReference>
<protein>
    <recommendedName>
        <fullName evidence="2">Spondin domain-containing protein</fullName>
    </recommendedName>
</protein>
<keyword evidence="4" id="KW-1185">Reference proteome</keyword>
<dbReference type="Pfam" id="PF06468">
    <property type="entry name" value="Spond_N"/>
    <property type="match status" value="1"/>
</dbReference>
<dbReference type="RefSeq" id="WP_232595717.1">
    <property type="nucleotide sequence ID" value="NZ_BSPD01000016.1"/>
</dbReference>
<keyword evidence="1" id="KW-0732">Signal</keyword>
<accession>A0AA37WKM1</accession>
<name>A0AA37WKM1_9GAMM</name>
<dbReference type="NCBIfam" id="NF038123">
    <property type="entry name" value="NF038123_dom"/>
    <property type="match status" value="1"/>
</dbReference>
<proteinExistence type="predicted"/>
<sequence length="240" mass="24482">MKHKVISSAFKALAASTLISGLTFSAQAATVSIEFTNLTHGIHFTPLLFTAHSDGTHLFEIGTMASAELQTMAEGGAIDGLVTVAESIGASTVANPAEGLLAPGASVSIDSWDTGTNTELTVTAMLLPTNDGFVGLDAWTIPTEPGTYTITLNGYDAGTEANNELVLDGSGASGVPGIPANPGGNGGMNGTGVTTEEANGMVHIHRGVIGDTDPEGGASDLDSRIHRWLNPVARLIITVQ</sequence>
<evidence type="ECO:0000256" key="1">
    <source>
        <dbReference type="SAM" id="SignalP"/>
    </source>
</evidence>
<dbReference type="AlphaFoldDB" id="A0AA37WKM1"/>
<comment type="caution">
    <text evidence="3">The sequence shown here is derived from an EMBL/GenBank/DDBJ whole genome shotgun (WGS) entry which is preliminary data.</text>
</comment>
<feature type="domain" description="Spondin" evidence="2">
    <location>
        <begin position="42"/>
        <end position="161"/>
    </location>
</feature>
<evidence type="ECO:0000313" key="3">
    <source>
        <dbReference type="EMBL" id="GLS24634.1"/>
    </source>
</evidence>
<feature type="signal peptide" evidence="1">
    <location>
        <begin position="1"/>
        <end position="28"/>
    </location>
</feature>
<evidence type="ECO:0000313" key="4">
    <source>
        <dbReference type="Proteomes" id="UP001156870"/>
    </source>
</evidence>
<organism evidence="3 4">
    <name type="scientific">Marinibactrum halimedae</name>
    <dbReference type="NCBI Taxonomy" id="1444977"/>
    <lineage>
        <taxon>Bacteria</taxon>
        <taxon>Pseudomonadati</taxon>
        <taxon>Pseudomonadota</taxon>
        <taxon>Gammaproteobacteria</taxon>
        <taxon>Cellvibrionales</taxon>
        <taxon>Cellvibrionaceae</taxon>
        <taxon>Marinibactrum</taxon>
    </lineage>
</organism>
<gene>
    <name evidence="3" type="ORF">GCM10007877_03480</name>
</gene>
<feature type="chain" id="PRO_5041467393" description="Spondin domain-containing protein" evidence="1">
    <location>
        <begin position="29"/>
        <end position="240"/>
    </location>
</feature>
<evidence type="ECO:0000259" key="2">
    <source>
        <dbReference type="Pfam" id="PF06468"/>
    </source>
</evidence>
<dbReference type="EMBL" id="BSPD01000016">
    <property type="protein sequence ID" value="GLS24634.1"/>
    <property type="molecule type" value="Genomic_DNA"/>
</dbReference>
<reference evidence="3 4" key="1">
    <citation type="journal article" date="2014" name="Int. J. Syst. Evol. Microbiol.">
        <title>Complete genome sequence of Corynebacterium casei LMG S-19264T (=DSM 44701T), isolated from a smear-ripened cheese.</title>
        <authorList>
            <consortium name="US DOE Joint Genome Institute (JGI-PGF)"/>
            <person name="Walter F."/>
            <person name="Albersmeier A."/>
            <person name="Kalinowski J."/>
            <person name="Ruckert C."/>
        </authorList>
    </citation>
    <scope>NUCLEOTIDE SEQUENCE [LARGE SCALE GENOMIC DNA]</scope>
    <source>
        <strain evidence="3 4">NBRC 110095</strain>
    </source>
</reference>
<dbReference type="Gene3D" id="2.60.40.2130">
    <property type="entry name" value="F-spondin domain"/>
    <property type="match status" value="1"/>
</dbReference>